<dbReference type="EMBL" id="HBHW01017315">
    <property type="protein sequence ID" value="CAE0045482.1"/>
    <property type="molecule type" value="Transcribed_RNA"/>
</dbReference>
<accession>A0A7S2ZPP3</accession>
<protein>
    <submittedName>
        <fullName evidence="1">Uncharacterized protein</fullName>
    </submittedName>
</protein>
<evidence type="ECO:0000313" key="1">
    <source>
        <dbReference type="EMBL" id="CAE0045482.1"/>
    </source>
</evidence>
<organism evidence="1">
    <name type="scientific">Rhodosorus marinus</name>
    <dbReference type="NCBI Taxonomy" id="101924"/>
    <lineage>
        <taxon>Eukaryota</taxon>
        <taxon>Rhodophyta</taxon>
        <taxon>Stylonematophyceae</taxon>
        <taxon>Stylonematales</taxon>
        <taxon>Stylonemataceae</taxon>
        <taxon>Rhodosorus</taxon>
    </lineage>
</organism>
<reference evidence="1" key="1">
    <citation type="submission" date="2021-01" db="EMBL/GenBank/DDBJ databases">
        <authorList>
            <person name="Corre E."/>
            <person name="Pelletier E."/>
            <person name="Niang G."/>
            <person name="Scheremetjew M."/>
            <person name="Finn R."/>
            <person name="Kale V."/>
            <person name="Holt S."/>
            <person name="Cochrane G."/>
            <person name="Meng A."/>
            <person name="Brown T."/>
            <person name="Cohen L."/>
        </authorList>
    </citation>
    <scope>NUCLEOTIDE SEQUENCE</scope>
    <source>
        <strain evidence="1">CCMP 769</strain>
    </source>
</reference>
<gene>
    <name evidence="1" type="ORF">RMAR00112_LOCUS13457</name>
</gene>
<dbReference type="AlphaFoldDB" id="A0A7S2ZPP3"/>
<name>A0A7S2ZPP3_9RHOD</name>
<sequence length="109" mass="12244">MKGDQFQQEAYYQTRGSTFFNLAYDPSHFNSVKIPGHRNIINRRISFRTNREGLGTPMGYTVPLSIGIGKRWEQLVADSQRGGSQCHPWTGILLGLTRCSSLPVQSLPC</sequence>
<proteinExistence type="predicted"/>